<keyword evidence="7" id="KW-0813">Transport</keyword>
<keyword evidence="15 16" id="KW-0472">Membrane</keyword>
<dbReference type="GO" id="GO:0006099">
    <property type="term" value="P:tricarboxylic acid cycle"/>
    <property type="evidence" value="ECO:0007669"/>
    <property type="project" value="UniProtKB-UniPathway"/>
</dbReference>
<dbReference type="AlphaFoldDB" id="A0A7W5Z490"/>
<comment type="subunit">
    <text evidence="5">Part of an enzyme complex containing four subunits: a flavoprotein, an iron-sulfur protein, plus two membrane-anchoring proteins, SdhC and SdhD.</text>
</comment>
<dbReference type="GO" id="GO:0020037">
    <property type="term" value="F:heme binding"/>
    <property type="evidence" value="ECO:0007669"/>
    <property type="project" value="InterPro"/>
</dbReference>
<evidence type="ECO:0000256" key="1">
    <source>
        <dbReference type="ARBA" id="ARBA00001971"/>
    </source>
</evidence>
<dbReference type="RefSeq" id="WP_183751723.1">
    <property type="nucleotide sequence ID" value="NZ_JACICC010000003.1"/>
</dbReference>
<keyword evidence="10 16" id="KW-0812">Transmembrane</keyword>
<dbReference type="NCBIfam" id="TIGR02968">
    <property type="entry name" value="succ_dehyd_anc"/>
    <property type="match status" value="1"/>
</dbReference>
<evidence type="ECO:0000256" key="13">
    <source>
        <dbReference type="ARBA" id="ARBA00022989"/>
    </source>
</evidence>
<accession>A0A7W5Z490</accession>
<comment type="caution">
    <text evidence="17">The sequence shown here is derived from an EMBL/GenBank/DDBJ whole genome shotgun (WGS) entry which is preliminary data.</text>
</comment>
<evidence type="ECO:0000256" key="3">
    <source>
        <dbReference type="ARBA" id="ARBA00004141"/>
    </source>
</evidence>
<evidence type="ECO:0000256" key="8">
    <source>
        <dbReference type="ARBA" id="ARBA00022532"/>
    </source>
</evidence>
<dbReference type="SUPFAM" id="SSF81343">
    <property type="entry name" value="Fumarate reductase respiratory complex transmembrane subunits"/>
    <property type="match status" value="1"/>
</dbReference>
<evidence type="ECO:0000256" key="12">
    <source>
        <dbReference type="ARBA" id="ARBA00022982"/>
    </source>
</evidence>
<evidence type="ECO:0000313" key="17">
    <source>
        <dbReference type="EMBL" id="MBB3809550.1"/>
    </source>
</evidence>
<evidence type="ECO:0000256" key="6">
    <source>
        <dbReference type="ARBA" id="ARBA00019425"/>
    </source>
</evidence>
<feature type="transmembrane region" description="Helical" evidence="16">
    <location>
        <begin position="103"/>
        <end position="125"/>
    </location>
</feature>
<feature type="transmembrane region" description="Helical" evidence="16">
    <location>
        <begin position="64"/>
        <end position="83"/>
    </location>
</feature>
<dbReference type="InterPro" id="IPR014312">
    <property type="entry name" value="Succ_DH_anchor"/>
</dbReference>
<comment type="pathway">
    <text evidence="4">Carbohydrate metabolism; tricarboxylic acid cycle.</text>
</comment>
<dbReference type="InterPro" id="IPR000701">
    <property type="entry name" value="SuccDH_FuR_B_TM-su"/>
</dbReference>
<gene>
    <name evidence="17" type="ORF">FHS81_001632</name>
</gene>
<keyword evidence="9" id="KW-0349">Heme</keyword>
<evidence type="ECO:0000256" key="5">
    <source>
        <dbReference type="ARBA" id="ARBA00011558"/>
    </source>
</evidence>
<proteinExistence type="predicted"/>
<dbReference type="InterPro" id="IPR034804">
    <property type="entry name" value="SQR/QFR_C/D"/>
</dbReference>
<comment type="subcellular location">
    <subcellularLocation>
        <location evidence="3">Membrane</location>
        <topology evidence="3">Multi-pass membrane protein</topology>
    </subcellularLocation>
</comment>
<evidence type="ECO:0000313" key="18">
    <source>
        <dbReference type="Proteomes" id="UP000537592"/>
    </source>
</evidence>
<organism evidence="17 18">
    <name type="scientific">Pseudochelatococcus contaminans</name>
    <dbReference type="NCBI Taxonomy" id="1538103"/>
    <lineage>
        <taxon>Bacteria</taxon>
        <taxon>Pseudomonadati</taxon>
        <taxon>Pseudomonadota</taxon>
        <taxon>Alphaproteobacteria</taxon>
        <taxon>Hyphomicrobiales</taxon>
        <taxon>Chelatococcaceae</taxon>
        <taxon>Pseudochelatococcus</taxon>
    </lineage>
</organism>
<evidence type="ECO:0000256" key="10">
    <source>
        <dbReference type="ARBA" id="ARBA00022692"/>
    </source>
</evidence>
<keyword evidence="14" id="KW-0408">Iron</keyword>
<evidence type="ECO:0000256" key="14">
    <source>
        <dbReference type="ARBA" id="ARBA00023004"/>
    </source>
</evidence>
<evidence type="ECO:0000256" key="15">
    <source>
        <dbReference type="ARBA" id="ARBA00023136"/>
    </source>
</evidence>
<dbReference type="Pfam" id="PF01127">
    <property type="entry name" value="Sdh_cyt"/>
    <property type="match status" value="1"/>
</dbReference>
<evidence type="ECO:0000256" key="2">
    <source>
        <dbReference type="ARBA" id="ARBA00004050"/>
    </source>
</evidence>
<dbReference type="Gene3D" id="1.20.1300.10">
    <property type="entry name" value="Fumarate reductase/succinate dehydrogenase, transmembrane subunit"/>
    <property type="match status" value="1"/>
</dbReference>
<comment type="cofactor">
    <cofactor evidence="1">
        <name>heme</name>
        <dbReference type="ChEBI" id="CHEBI:30413"/>
    </cofactor>
</comment>
<evidence type="ECO:0000256" key="11">
    <source>
        <dbReference type="ARBA" id="ARBA00022723"/>
    </source>
</evidence>
<evidence type="ECO:0000256" key="9">
    <source>
        <dbReference type="ARBA" id="ARBA00022617"/>
    </source>
</evidence>
<keyword evidence="11" id="KW-0479">Metal-binding</keyword>
<dbReference type="GO" id="GO:0046872">
    <property type="term" value="F:metal ion binding"/>
    <property type="evidence" value="ECO:0007669"/>
    <property type="project" value="UniProtKB-KW"/>
</dbReference>
<dbReference type="EMBL" id="JACICC010000003">
    <property type="protein sequence ID" value="MBB3809550.1"/>
    <property type="molecule type" value="Genomic_DNA"/>
</dbReference>
<feature type="transmembrane region" description="Helical" evidence="16">
    <location>
        <begin position="33"/>
        <end position="52"/>
    </location>
</feature>
<evidence type="ECO:0000256" key="7">
    <source>
        <dbReference type="ARBA" id="ARBA00022448"/>
    </source>
</evidence>
<dbReference type="CDD" id="cd03495">
    <property type="entry name" value="SQR_TypeC_SdhD_like"/>
    <property type="match status" value="1"/>
</dbReference>
<keyword evidence="12" id="KW-0249">Electron transport</keyword>
<reference evidence="17 18" key="1">
    <citation type="submission" date="2020-08" db="EMBL/GenBank/DDBJ databases">
        <title>Genomic Encyclopedia of Type Strains, Phase IV (KMG-IV): sequencing the most valuable type-strain genomes for metagenomic binning, comparative biology and taxonomic classification.</title>
        <authorList>
            <person name="Goeker M."/>
        </authorList>
    </citation>
    <scope>NUCLEOTIDE SEQUENCE [LARGE SCALE GENOMIC DNA]</scope>
    <source>
        <strain evidence="17 18">DSM 28760</strain>
    </source>
</reference>
<evidence type="ECO:0000256" key="4">
    <source>
        <dbReference type="ARBA" id="ARBA00005163"/>
    </source>
</evidence>
<dbReference type="Proteomes" id="UP000537592">
    <property type="component" value="Unassembled WGS sequence"/>
</dbReference>
<dbReference type="UniPathway" id="UPA00223"/>
<sequence length="131" mass="13971">MSQFHFSIRTPAKGVRGLGSAKSGTEHFWRQRVTAVAMVPLALAFVAIVICASTRDYESARALIANPFVAILLLLFVVTGAVHGKLGVQIVIEDYIHHEGLKVAAVIANILFTVVVAVAAVFAVLKISFGV</sequence>
<protein>
    <recommendedName>
        <fullName evidence="6">Succinate dehydrogenase hydrophobic membrane anchor subunit</fullName>
    </recommendedName>
</protein>
<dbReference type="GO" id="GO:0016020">
    <property type="term" value="C:membrane"/>
    <property type="evidence" value="ECO:0007669"/>
    <property type="project" value="UniProtKB-SubCell"/>
</dbReference>
<keyword evidence="18" id="KW-1185">Reference proteome</keyword>
<evidence type="ECO:0000256" key="16">
    <source>
        <dbReference type="SAM" id="Phobius"/>
    </source>
</evidence>
<keyword evidence="13 16" id="KW-1133">Transmembrane helix</keyword>
<keyword evidence="8" id="KW-0816">Tricarboxylic acid cycle</keyword>
<name>A0A7W5Z490_9HYPH</name>
<comment type="function">
    <text evidence="2">Membrane-anchoring subunit of succinate dehydrogenase (SDH).</text>
</comment>